<dbReference type="InterPro" id="IPR013087">
    <property type="entry name" value="Znf_C2H2_type"/>
</dbReference>
<dbReference type="Proteomes" id="UP001162480">
    <property type="component" value="Chromosome 6"/>
</dbReference>
<dbReference type="GO" id="GO:0008270">
    <property type="term" value="F:zinc ion binding"/>
    <property type="evidence" value="ECO:0007669"/>
    <property type="project" value="UniProtKB-KW"/>
</dbReference>
<evidence type="ECO:0000256" key="1">
    <source>
        <dbReference type="ARBA" id="ARBA00022723"/>
    </source>
</evidence>
<keyword evidence="1" id="KW-0479">Metal-binding</keyword>
<feature type="domain" description="C2H2-type" evidence="6">
    <location>
        <begin position="29"/>
        <end position="56"/>
    </location>
</feature>
<dbReference type="EMBL" id="OX597819">
    <property type="protein sequence ID" value="CAI9724114.1"/>
    <property type="molecule type" value="Genomic_DNA"/>
</dbReference>
<gene>
    <name evidence="7" type="ORF">OCTVUL_1B016425</name>
</gene>
<accession>A0AA36F4I8</accession>
<organism evidence="7 8">
    <name type="scientific">Octopus vulgaris</name>
    <name type="common">Common octopus</name>
    <dbReference type="NCBI Taxonomy" id="6645"/>
    <lineage>
        <taxon>Eukaryota</taxon>
        <taxon>Metazoa</taxon>
        <taxon>Spiralia</taxon>
        <taxon>Lophotrochozoa</taxon>
        <taxon>Mollusca</taxon>
        <taxon>Cephalopoda</taxon>
        <taxon>Coleoidea</taxon>
        <taxon>Octopodiformes</taxon>
        <taxon>Octopoda</taxon>
        <taxon>Incirrata</taxon>
        <taxon>Octopodidae</taxon>
        <taxon>Octopus</taxon>
    </lineage>
</organism>
<dbReference type="FunFam" id="3.30.160.60:FF:000690">
    <property type="entry name" value="Zinc finger protein 354C"/>
    <property type="match status" value="1"/>
</dbReference>
<name>A0AA36F4I8_OCTVU</name>
<dbReference type="AlphaFoldDB" id="A0AA36F4I8"/>
<feature type="domain" description="C2H2-type" evidence="6">
    <location>
        <begin position="10"/>
        <end position="28"/>
    </location>
</feature>
<dbReference type="Gene3D" id="3.30.160.60">
    <property type="entry name" value="Classic Zinc Finger"/>
    <property type="match status" value="2"/>
</dbReference>
<evidence type="ECO:0000313" key="8">
    <source>
        <dbReference type="Proteomes" id="UP001162480"/>
    </source>
</evidence>
<evidence type="ECO:0000259" key="6">
    <source>
        <dbReference type="PROSITE" id="PS50157"/>
    </source>
</evidence>
<evidence type="ECO:0000313" key="7">
    <source>
        <dbReference type="EMBL" id="CAI9724114.1"/>
    </source>
</evidence>
<dbReference type="SUPFAM" id="SSF57667">
    <property type="entry name" value="beta-beta-alpha zinc fingers"/>
    <property type="match status" value="1"/>
</dbReference>
<dbReference type="InterPro" id="IPR036236">
    <property type="entry name" value="Znf_C2H2_sf"/>
</dbReference>
<protein>
    <submittedName>
        <fullName evidence="7">Finger and BTB domain-containing 46</fullName>
    </submittedName>
</protein>
<keyword evidence="2" id="KW-0677">Repeat</keyword>
<evidence type="ECO:0000256" key="3">
    <source>
        <dbReference type="ARBA" id="ARBA00022771"/>
    </source>
</evidence>
<keyword evidence="4" id="KW-0862">Zinc</keyword>
<keyword evidence="3 5" id="KW-0863">Zinc-finger</keyword>
<reference evidence="7" key="1">
    <citation type="submission" date="2023-08" db="EMBL/GenBank/DDBJ databases">
        <authorList>
            <person name="Alioto T."/>
            <person name="Alioto T."/>
            <person name="Gomez Garrido J."/>
        </authorList>
    </citation>
    <scope>NUCLEOTIDE SEQUENCE</scope>
</reference>
<evidence type="ECO:0000256" key="5">
    <source>
        <dbReference type="PROSITE-ProRule" id="PRU00042"/>
    </source>
</evidence>
<dbReference type="PROSITE" id="PS50157">
    <property type="entry name" value="ZINC_FINGER_C2H2_2"/>
    <property type="match status" value="2"/>
</dbReference>
<evidence type="ECO:0000256" key="2">
    <source>
        <dbReference type="ARBA" id="ARBA00022737"/>
    </source>
</evidence>
<keyword evidence="8" id="KW-1185">Reference proteome</keyword>
<evidence type="ECO:0000256" key="4">
    <source>
        <dbReference type="ARBA" id="ARBA00022833"/>
    </source>
</evidence>
<dbReference type="FunFam" id="3.30.160.60:FF:002402">
    <property type="entry name" value="Zinc finger protein 347"/>
    <property type="match status" value="1"/>
</dbReference>
<proteinExistence type="predicted"/>
<sequence>MATSVHMCIFTHNCVLTRHHRIHTGEKPYHCDICGKSFSKQSHFSTRFCIHSQVDHWTRILYPNTNITSC</sequence>